<name>A0AAW0XAK6_CHEQU</name>
<dbReference type="InterPro" id="IPR057680">
    <property type="entry name" value="DUF7920"/>
</dbReference>
<dbReference type="PANTHER" id="PTHR38566">
    <property type="entry name" value="RNA_LIG_T4_1 DOMAIN-CONTAINING PROTEIN"/>
    <property type="match status" value="1"/>
</dbReference>
<evidence type="ECO:0000313" key="2">
    <source>
        <dbReference type="EMBL" id="KAK8736786.1"/>
    </source>
</evidence>
<gene>
    <name evidence="2" type="ORF">OTU49_004645</name>
</gene>
<sequence>MGDILTSEELLSELQHLYEEDSTNNFMPESLLLAIKNQISNAKHTEDAANKLYKFAKSKREMKKLQIVEVEVPAGILQDGYSATLEDIRVLSRGPDDHIYSKNPDIRKWIPRGTTIMHLKGDVEWFDVVIYANKKFIGGIGDEDECQPEDGEEWRDYCLEDPDTANSVICMEKLNGEAAHFSGRYIDNNFYLITGSKNVHMLIRDCTDIDRYHGSRYGVAQVVAKTVCNTLKNLDDDKRHLLFNFLHHTKCTAFCEILQPENQHIVNLSELREPKISLIAFTSIATTDKETSLTALPPHHGLELSGHLGLSFTGYKIINPQEVLVRRKEIREKTDIEGEVLYFLNTNNDTIGLAKVKSTWYIILRALREKTVFSFTVAKKKSDWKLKDYIHLTHKRFLEIQKWLKFSDAYLQSWKKLSGSFLHWVDDKDRHNSLERSCIRPQFPKLWEQFLEETDETDKIELK</sequence>
<accession>A0AAW0XAK6</accession>
<dbReference type="Pfam" id="PF25536">
    <property type="entry name" value="DUF7920"/>
    <property type="match status" value="1"/>
</dbReference>
<evidence type="ECO:0000313" key="3">
    <source>
        <dbReference type="Proteomes" id="UP001445076"/>
    </source>
</evidence>
<dbReference type="EMBL" id="JARKIK010000043">
    <property type="protein sequence ID" value="KAK8736786.1"/>
    <property type="molecule type" value="Genomic_DNA"/>
</dbReference>
<dbReference type="PANTHER" id="PTHR38566:SF1">
    <property type="entry name" value="CHROMOSOME UNDETERMINED SCAFFOLD_18, WHOLE GENOME SHOTGUN SEQUENCE"/>
    <property type="match status" value="1"/>
</dbReference>
<protein>
    <recommendedName>
        <fullName evidence="1">DUF7920 domain-containing protein</fullName>
    </recommendedName>
</protein>
<dbReference type="AlphaFoldDB" id="A0AAW0XAK6"/>
<keyword evidence="3" id="KW-1185">Reference proteome</keyword>
<organism evidence="2 3">
    <name type="scientific">Cherax quadricarinatus</name>
    <name type="common">Australian red claw crayfish</name>
    <dbReference type="NCBI Taxonomy" id="27406"/>
    <lineage>
        <taxon>Eukaryota</taxon>
        <taxon>Metazoa</taxon>
        <taxon>Ecdysozoa</taxon>
        <taxon>Arthropoda</taxon>
        <taxon>Crustacea</taxon>
        <taxon>Multicrustacea</taxon>
        <taxon>Malacostraca</taxon>
        <taxon>Eumalacostraca</taxon>
        <taxon>Eucarida</taxon>
        <taxon>Decapoda</taxon>
        <taxon>Pleocyemata</taxon>
        <taxon>Astacidea</taxon>
        <taxon>Parastacoidea</taxon>
        <taxon>Parastacidae</taxon>
        <taxon>Cherax</taxon>
    </lineage>
</organism>
<comment type="caution">
    <text evidence="2">The sequence shown here is derived from an EMBL/GenBank/DDBJ whole genome shotgun (WGS) entry which is preliminary data.</text>
</comment>
<reference evidence="2 3" key="1">
    <citation type="journal article" date="2024" name="BMC Genomics">
        <title>Genome assembly of redclaw crayfish (Cherax quadricarinatus) provides insights into its immune adaptation and hypoxia tolerance.</title>
        <authorList>
            <person name="Liu Z."/>
            <person name="Zheng J."/>
            <person name="Li H."/>
            <person name="Fang K."/>
            <person name="Wang S."/>
            <person name="He J."/>
            <person name="Zhou D."/>
            <person name="Weng S."/>
            <person name="Chi M."/>
            <person name="Gu Z."/>
            <person name="He J."/>
            <person name="Li F."/>
            <person name="Wang M."/>
        </authorList>
    </citation>
    <scope>NUCLEOTIDE SEQUENCE [LARGE SCALE GENOMIC DNA]</scope>
    <source>
        <strain evidence="2">ZL_2023a</strain>
    </source>
</reference>
<feature type="domain" description="DUF7920" evidence="1">
    <location>
        <begin position="163"/>
        <end position="366"/>
    </location>
</feature>
<proteinExistence type="predicted"/>
<evidence type="ECO:0000259" key="1">
    <source>
        <dbReference type="Pfam" id="PF25536"/>
    </source>
</evidence>
<dbReference type="Proteomes" id="UP001445076">
    <property type="component" value="Unassembled WGS sequence"/>
</dbReference>